<evidence type="ECO:0000313" key="2">
    <source>
        <dbReference type="Proteomes" id="UP001064489"/>
    </source>
</evidence>
<dbReference type="Proteomes" id="UP001064489">
    <property type="component" value="Chromosome 4"/>
</dbReference>
<sequence length="102" mass="10808">MTLGPSIEGFKSCIRLVVAVDGTFLKCKHQGAPSSSLTFRLTVNAFDLQPSGSRLRPSAVTTSSISRGGIYSRRGRFLQLSSSSFSLGDFGLGFWSIDTGGA</sequence>
<reference evidence="1" key="2">
    <citation type="submission" date="2023-02" db="EMBL/GenBank/DDBJ databases">
        <authorList>
            <person name="Swenson N.G."/>
            <person name="Wegrzyn J.L."/>
            <person name="Mcevoy S.L."/>
        </authorList>
    </citation>
    <scope>NUCLEOTIDE SEQUENCE</scope>
    <source>
        <strain evidence="1">91603</strain>
        <tissue evidence="1">Leaf</tissue>
    </source>
</reference>
<gene>
    <name evidence="1" type="ORF">LWI28_014509</name>
</gene>
<dbReference type="EMBL" id="JAJSOW010000101">
    <property type="protein sequence ID" value="KAI9181382.1"/>
    <property type="molecule type" value="Genomic_DNA"/>
</dbReference>
<reference evidence="1" key="1">
    <citation type="journal article" date="2022" name="Plant J.">
        <title>Strategies of tolerance reflected in two North American maple genomes.</title>
        <authorList>
            <person name="McEvoy S.L."/>
            <person name="Sezen U.U."/>
            <person name="Trouern-Trend A."/>
            <person name="McMahon S.M."/>
            <person name="Schaberg P.G."/>
            <person name="Yang J."/>
            <person name="Wegrzyn J.L."/>
            <person name="Swenson N.G."/>
        </authorList>
    </citation>
    <scope>NUCLEOTIDE SEQUENCE</scope>
    <source>
        <strain evidence="1">91603</strain>
    </source>
</reference>
<accession>A0AAD5J0J5</accession>
<organism evidence="1 2">
    <name type="scientific">Acer negundo</name>
    <name type="common">Box elder</name>
    <dbReference type="NCBI Taxonomy" id="4023"/>
    <lineage>
        <taxon>Eukaryota</taxon>
        <taxon>Viridiplantae</taxon>
        <taxon>Streptophyta</taxon>
        <taxon>Embryophyta</taxon>
        <taxon>Tracheophyta</taxon>
        <taxon>Spermatophyta</taxon>
        <taxon>Magnoliopsida</taxon>
        <taxon>eudicotyledons</taxon>
        <taxon>Gunneridae</taxon>
        <taxon>Pentapetalae</taxon>
        <taxon>rosids</taxon>
        <taxon>malvids</taxon>
        <taxon>Sapindales</taxon>
        <taxon>Sapindaceae</taxon>
        <taxon>Hippocastanoideae</taxon>
        <taxon>Acereae</taxon>
        <taxon>Acer</taxon>
    </lineage>
</organism>
<dbReference type="AlphaFoldDB" id="A0AAD5J0J5"/>
<evidence type="ECO:0000313" key="1">
    <source>
        <dbReference type="EMBL" id="KAI9181382.1"/>
    </source>
</evidence>
<protein>
    <submittedName>
        <fullName evidence="1">Uncharacterized protein</fullName>
    </submittedName>
</protein>
<proteinExistence type="predicted"/>
<keyword evidence="2" id="KW-1185">Reference proteome</keyword>
<comment type="caution">
    <text evidence="1">The sequence shown here is derived from an EMBL/GenBank/DDBJ whole genome shotgun (WGS) entry which is preliminary data.</text>
</comment>
<name>A0AAD5J0J5_ACENE</name>